<dbReference type="eggNOG" id="COG1518">
    <property type="taxonomic scope" value="Bacteria"/>
</dbReference>
<dbReference type="InterPro" id="IPR042206">
    <property type="entry name" value="CRISPR-assoc_Cas1_C"/>
</dbReference>
<keyword evidence="1 9" id="KW-0540">Nuclease</keyword>
<evidence type="ECO:0000256" key="5">
    <source>
        <dbReference type="ARBA" id="ARBA00022842"/>
    </source>
</evidence>
<keyword evidence="11" id="KW-1185">Reference proteome</keyword>
<evidence type="ECO:0000256" key="3">
    <source>
        <dbReference type="ARBA" id="ARBA00022759"/>
    </source>
</evidence>
<feature type="binding site" evidence="9">
    <location>
        <position position="291"/>
    </location>
    <ligand>
        <name>Mn(2+)</name>
        <dbReference type="ChEBI" id="CHEBI:29035"/>
    </ligand>
</feature>
<keyword evidence="6 9" id="KW-0051">Antiviral defense</keyword>
<sequence>MSTTTPSKQAYYIFSNGILQRKDNTIRFVPTINQEESTVETDPDAWFSDASDESFDLSAESYPEGDNAKRKVVPINSIDAFYVFGETSFNTKFFNFLAKEKIPLHLFNYYGYYSGTFYPRDYLISGYVIVQQVKHYTAAKKRIELAREFISAAALNILKNLKYYIADSRKQSLKPENIEPLQKIIEKISDYADTLIAAGDIPTLMGLEGNIRQMYYEAWPLLLKTQSEFFAFEKRVRNPPDNAINALISFGNSLMYSACLTEIYRTQLHPAISFLHEPSERRFSLALDLAEIFKPIFVDRIIFKLINTQALQAKHFAQAMNFCHLNNAGQKIFVSEFEDKLRTTIKHRSLDRQVSFRRLIRLECYRLIKHLLGEKNYEGFKIWW</sequence>
<dbReference type="EC" id="3.1.-.-" evidence="9"/>
<feature type="binding site" evidence="9">
    <location>
        <position position="208"/>
    </location>
    <ligand>
        <name>Mn(2+)</name>
        <dbReference type="ChEBI" id="CHEBI:29035"/>
    </ligand>
</feature>
<dbReference type="HAMAP" id="MF_01470">
    <property type="entry name" value="Cas1"/>
    <property type="match status" value="1"/>
</dbReference>
<dbReference type="KEGG" id="cts:Ctha_2348"/>
<dbReference type="Gene3D" id="1.20.120.920">
    <property type="entry name" value="CRISPR-associated endonuclease Cas1, C-terminal domain"/>
    <property type="match status" value="1"/>
</dbReference>
<dbReference type="NCBIfam" id="TIGR00287">
    <property type="entry name" value="cas1"/>
    <property type="match status" value="1"/>
</dbReference>
<gene>
    <name evidence="9" type="primary">cas1</name>
    <name evidence="10" type="ordered locus">Ctha_2348</name>
</gene>
<dbReference type="GO" id="GO:0051607">
    <property type="term" value="P:defense response to virus"/>
    <property type="evidence" value="ECO:0007669"/>
    <property type="project" value="UniProtKB-UniRule"/>
</dbReference>
<evidence type="ECO:0000256" key="1">
    <source>
        <dbReference type="ARBA" id="ARBA00022722"/>
    </source>
</evidence>
<protein>
    <recommendedName>
        <fullName evidence="9">CRISPR-associated endonuclease Cas1</fullName>
        <ecNumber evidence="9">3.1.-.-</ecNumber>
    </recommendedName>
</protein>
<keyword evidence="4 9" id="KW-0378">Hydrolase</keyword>
<dbReference type="OrthoDB" id="9803119at2"/>
<evidence type="ECO:0000256" key="6">
    <source>
        <dbReference type="ARBA" id="ARBA00023118"/>
    </source>
</evidence>
<comment type="function">
    <text evidence="9">CRISPR (clustered regularly interspaced short palindromic repeat), is an adaptive immune system that provides protection against mobile genetic elements (viruses, transposable elements and conjugative plasmids). CRISPR clusters contain spacers, sequences complementary to antecedent mobile elements, and target invading nucleic acids. CRISPR clusters are transcribed and processed into CRISPR RNA (crRNA). Acts as a dsDNA endonuclease. Involved in the integration of spacer DNA into the CRISPR cassette.</text>
</comment>
<dbReference type="Pfam" id="PF01867">
    <property type="entry name" value="Cas_Cas1"/>
    <property type="match status" value="1"/>
</dbReference>
<dbReference type="InterPro" id="IPR042211">
    <property type="entry name" value="CRISPR-assoc_Cas1_N"/>
</dbReference>
<name>B3QWN8_CHLT3</name>
<dbReference type="GO" id="GO:0046872">
    <property type="term" value="F:metal ion binding"/>
    <property type="evidence" value="ECO:0007669"/>
    <property type="project" value="UniProtKB-UniRule"/>
</dbReference>
<proteinExistence type="inferred from homology"/>
<reference evidence="10 11" key="1">
    <citation type="submission" date="2008-06" db="EMBL/GenBank/DDBJ databases">
        <title>Complete sequence of Chloroherpeton thalassium ATCC 35110.</title>
        <authorList>
            <consortium name="US DOE Joint Genome Institute"/>
            <person name="Lucas S."/>
            <person name="Copeland A."/>
            <person name="Lapidus A."/>
            <person name="Glavina del Rio T."/>
            <person name="Dalin E."/>
            <person name="Tice H."/>
            <person name="Bruce D."/>
            <person name="Goodwin L."/>
            <person name="Pitluck S."/>
            <person name="Schmutz J."/>
            <person name="Larimer F."/>
            <person name="Land M."/>
            <person name="Hauser L."/>
            <person name="Kyrpides N."/>
            <person name="Mikhailova N."/>
            <person name="Liu Z."/>
            <person name="Li T."/>
            <person name="Zhao F."/>
            <person name="Overmann J."/>
            <person name="Bryant D.A."/>
            <person name="Richardson P."/>
        </authorList>
    </citation>
    <scope>NUCLEOTIDE SEQUENCE [LARGE SCALE GENOMIC DNA]</scope>
    <source>
        <strain evidence="11">ATCC 35110 / GB-78</strain>
    </source>
</reference>
<dbReference type="CDD" id="cd09722">
    <property type="entry name" value="Cas1_I-B"/>
    <property type="match status" value="1"/>
</dbReference>
<dbReference type="GO" id="GO:0043571">
    <property type="term" value="P:maintenance of CRISPR repeat elements"/>
    <property type="evidence" value="ECO:0007669"/>
    <property type="project" value="UniProtKB-UniRule"/>
</dbReference>
<dbReference type="NCBIfam" id="TIGR03641">
    <property type="entry name" value="cas1_HMARI"/>
    <property type="match status" value="1"/>
</dbReference>
<dbReference type="GO" id="GO:0004520">
    <property type="term" value="F:DNA endonuclease activity"/>
    <property type="evidence" value="ECO:0007669"/>
    <property type="project" value="InterPro"/>
</dbReference>
<evidence type="ECO:0000313" key="10">
    <source>
        <dbReference type="EMBL" id="ACF14798.1"/>
    </source>
</evidence>
<evidence type="ECO:0000256" key="7">
    <source>
        <dbReference type="ARBA" id="ARBA00023125"/>
    </source>
</evidence>
<feature type="binding site" evidence="9">
    <location>
        <position position="276"/>
    </location>
    <ligand>
        <name>Mn(2+)</name>
        <dbReference type="ChEBI" id="CHEBI:29035"/>
    </ligand>
</feature>
<keyword evidence="2 9" id="KW-0479">Metal-binding</keyword>
<organism evidence="10 11">
    <name type="scientific">Chloroherpeton thalassium (strain ATCC 35110 / GB-78)</name>
    <dbReference type="NCBI Taxonomy" id="517418"/>
    <lineage>
        <taxon>Bacteria</taxon>
        <taxon>Pseudomonadati</taxon>
        <taxon>Chlorobiota</taxon>
        <taxon>Chlorobiia</taxon>
        <taxon>Chlorobiales</taxon>
        <taxon>Chloroherpetonaceae</taxon>
        <taxon>Chloroherpeton</taxon>
    </lineage>
</organism>
<keyword evidence="3 9" id="KW-0255">Endonuclease</keyword>
<keyword evidence="8 9" id="KW-0464">Manganese</keyword>
<dbReference type="AlphaFoldDB" id="B3QWN8"/>
<dbReference type="GO" id="GO:0016787">
    <property type="term" value="F:hydrolase activity"/>
    <property type="evidence" value="ECO:0007669"/>
    <property type="project" value="UniProtKB-KW"/>
</dbReference>
<evidence type="ECO:0000256" key="4">
    <source>
        <dbReference type="ARBA" id="ARBA00022801"/>
    </source>
</evidence>
<dbReference type="InterPro" id="IPR019858">
    <property type="entry name" value="CRISPR-assoc_Cas1_HMARI/TNEAP"/>
</dbReference>
<dbReference type="HOGENOM" id="CLU_052779_2_0_10"/>
<comment type="cofactor">
    <cofactor evidence="9">
        <name>Mg(2+)</name>
        <dbReference type="ChEBI" id="CHEBI:18420"/>
    </cofactor>
    <cofactor evidence="9">
        <name>Mn(2+)</name>
        <dbReference type="ChEBI" id="CHEBI:29035"/>
    </cofactor>
</comment>
<keyword evidence="7 9" id="KW-0238">DNA-binding</keyword>
<dbReference type="RefSeq" id="WP_012500880.1">
    <property type="nucleotide sequence ID" value="NC_011026.1"/>
</dbReference>
<comment type="subunit">
    <text evidence="9">Homodimer, forms a heterotetramer with a Cas2 homodimer.</text>
</comment>
<evidence type="ECO:0000256" key="2">
    <source>
        <dbReference type="ARBA" id="ARBA00022723"/>
    </source>
</evidence>
<evidence type="ECO:0000256" key="9">
    <source>
        <dbReference type="HAMAP-Rule" id="MF_01470"/>
    </source>
</evidence>
<comment type="similarity">
    <text evidence="9">Belongs to the CRISPR-associated endonuclease Cas1 family.</text>
</comment>
<dbReference type="Proteomes" id="UP000001208">
    <property type="component" value="Chromosome"/>
</dbReference>
<evidence type="ECO:0000256" key="8">
    <source>
        <dbReference type="ARBA" id="ARBA00023211"/>
    </source>
</evidence>
<dbReference type="PANTHER" id="PTHR43219:SF1">
    <property type="entry name" value="CRISPR-ASSOCIATED ENDONUCLEASE CAS1"/>
    <property type="match status" value="1"/>
</dbReference>
<dbReference type="STRING" id="517418.Ctha_2348"/>
<accession>B3QWN8</accession>
<keyword evidence="5 9" id="KW-0460">Magnesium</keyword>
<dbReference type="PANTHER" id="PTHR43219">
    <property type="entry name" value="CRISPR-ASSOCIATED ENDONUCLEASE CAS1"/>
    <property type="match status" value="1"/>
</dbReference>
<dbReference type="EMBL" id="CP001100">
    <property type="protein sequence ID" value="ACF14798.1"/>
    <property type="molecule type" value="Genomic_DNA"/>
</dbReference>
<dbReference type="InterPro" id="IPR002729">
    <property type="entry name" value="CRISPR-assoc_Cas1"/>
</dbReference>
<evidence type="ECO:0000313" key="11">
    <source>
        <dbReference type="Proteomes" id="UP000001208"/>
    </source>
</evidence>
<dbReference type="Gene3D" id="3.100.10.20">
    <property type="entry name" value="CRISPR-associated endonuclease Cas1, N-terminal domain"/>
    <property type="match status" value="1"/>
</dbReference>
<dbReference type="GO" id="GO:0003677">
    <property type="term" value="F:DNA binding"/>
    <property type="evidence" value="ECO:0007669"/>
    <property type="project" value="UniProtKB-KW"/>
</dbReference>